<dbReference type="Proteomes" id="UP000616114">
    <property type="component" value="Unassembled WGS sequence"/>
</dbReference>
<reference evidence="1" key="2">
    <citation type="submission" date="2020-09" db="EMBL/GenBank/DDBJ databases">
        <authorList>
            <person name="Sun Q."/>
            <person name="Zhou Y."/>
        </authorList>
    </citation>
    <scope>NUCLEOTIDE SEQUENCE</scope>
    <source>
        <strain evidence="1">CGMCC 1.12785</strain>
    </source>
</reference>
<dbReference type="Gene3D" id="3.40.50.10900">
    <property type="entry name" value="PAC-like subunit"/>
    <property type="match status" value="1"/>
</dbReference>
<dbReference type="AlphaFoldDB" id="A0A8J2TWR4"/>
<evidence type="ECO:0000313" key="2">
    <source>
        <dbReference type="Proteomes" id="UP000616114"/>
    </source>
</evidence>
<proteinExistence type="predicted"/>
<dbReference type="SUPFAM" id="SSF159659">
    <property type="entry name" value="Cgl1923-like"/>
    <property type="match status" value="1"/>
</dbReference>
<dbReference type="EMBL" id="BMFY01000003">
    <property type="protein sequence ID" value="GGA08706.1"/>
    <property type="molecule type" value="Genomic_DNA"/>
</dbReference>
<sequence>MDCAGIPIIRAAVDAQRAAGTRADDDRPTLGVIAFEGWNDAGEAATDALELLRETWGVRQIAEIDDEQYYDFQFTRPQVRRVGGESRIDWPRTRIYSGTLPEADCDVVMVSGMEPSFKWRAFSALLEEYLSGADAIILLGALLADVPHSRPLPVSVTSEDAALRHELDLERSSYEGPTGVLGVLENQLGLAGIPVVSAWVAVPNYVAQSPSPKAQLALLGRMEELTGITIPYGDLHEDAQAWETGVDELAQHDAEIADYVARLEQMRDATDLPEASGEAIAQEFERFLRRRPPGDKGSPSS</sequence>
<dbReference type="Pfam" id="PF09754">
    <property type="entry name" value="PAC2"/>
    <property type="match status" value="1"/>
</dbReference>
<evidence type="ECO:0008006" key="3">
    <source>
        <dbReference type="Google" id="ProtNLM"/>
    </source>
</evidence>
<reference evidence="1" key="1">
    <citation type="journal article" date="2014" name="Int. J. Syst. Evol. Microbiol.">
        <title>Complete genome sequence of Corynebacterium casei LMG S-19264T (=DSM 44701T), isolated from a smear-ripened cheese.</title>
        <authorList>
            <consortium name="US DOE Joint Genome Institute (JGI-PGF)"/>
            <person name="Walter F."/>
            <person name="Albersmeier A."/>
            <person name="Kalinowski J."/>
            <person name="Ruckert C."/>
        </authorList>
    </citation>
    <scope>NUCLEOTIDE SEQUENCE</scope>
    <source>
        <strain evidence="1">CGMCC 1.12785</strain>
    </source>
</reference>
<dbReference type="PIRSF" id="PIRSF028754">
    <property type="entry name" value="UCP028754"/>
    <property type="match status" value="1"/>
</dbReference>
<dbReference type="InterPro" id="IPR008492">
    <property type="entry name" value="Rv2714-like"/>
</dbReference>
<name>A0A8J2TWR4_9MICO</name>
<gene>
    <name evidence="1" type="ORF">GCM10011333_09550</name>
</gene>
<organism evidence="1 2">
    <name type="scientific">Sediminivirga luteola</name>
    <dbReference type="NCBI Taxonomy" id="1774748"/>
    <lineage>
        <taxon>Bacteria</taxon>
        <taxon>Bacillati</taxon>
        <taxon>Actinomycetota</taxon>
        <taxon>Actinomycetes</taxon>
        <taxon>Micrococcales</taxon>
        <taxon>Brevibacteriaceae</taxon>
        <taxon>Sediminivirga</taxon>
    </lineage>
</organism>
<dbReference type="InterPro" id="IPR038389">
    <property type="entry name" value="PSMG2_sf"/>
</dbReference>
<comment type="caution">
    <text evidence="1">The sequence shown here is derived from an EMBL/GenBank/DDBJ whole genome shotgun (WGS) entry which is preliminary data.</text>
</comment>
<dbReference type="RefSeq" id="WP_188549783.1">
    <property type="nucleotide sequence ID" value="NZ_BMFY01000003.1"/>
</dbReference>
<evidence type="ECO:0000313" key="1">
    <source>
        <dbReference type="EMBL" id="GGA08706.1"/>
    </source>
</evidence>
<protein>
    <recommendedName>
        <fullName evidence="3">PAC2 family protein</fullName>
    </recommendedName>
</protein>
<dbReference type="InterPro" id="IPR019151">
    <property type="entry name" value="Proteasome_assmbl_chaperone_2"/>
</dbReference>
<keyword evidence="2" id="KW-1185">Reference proteome</keyword>
<accession>A0A8J2TWR4</accession>